<keyword evidence="2" id="KW-1185">Reference proteome</keyword>
<dbReference type="EMBL" id="CADEHS020000003">
    <property type="protein sequence ID" value="CAG9938528.1"/>
    <property type="molecule type" value="Genomic_DNA"/>
</dbReference>
<reference evidence="1" key="1">
    <citation type="submission" date="2020-04" db="EMBL/GenBank/DDBJ databases">
        <authorList>
            <person name="Broberg M."/>
        </authorList>
    </citation>
    <scope>NUCLEOTIDE SEQUENCE</scope>
</reference>
<evidence type="ECO:0000313" key="2">
    <source>
        <dbReference type="Proteomes" id="UP000836387"/>
    </source>
</evidence>
<comment type="caution">
    <text evidence="1">The sequence shown here is derived from an EMBL/GenBank/DDBJ whole genome shotgun (WGS) entry which is preliminary data.</text>
</comment>
<evidence type="ECO:0000313" key="1">
    <source>
        <dbReference type="EMBL" id="CAG9938528.1"/>
    </source>
</evidence>
<gene>
    <name evidence="1" type="ORF">CRV2_00006954</name>
</gene>
<reference evidence="1" key="2">
    <citation type="submission" date="2021-10" db="EMBL/GenBank/DDBJ databases">
        <authorList>
            <person name="Piombo E."/>
        </authorList>
    </citation>
    <scope>NUCLEOTIDE SEQUENCE</scope>
</reference>
<sequence length="539" mass="59953">MNQENILLWLESAASFDRPRIEPQTTGELRPAKRQRRLPPSPPLTVDPSAFDCSIPTELGAVGTSQTMTMSPTKRPNEDAPRAFDLTPRPSRTRSTPTQSNANHGATDDADTTDSQSHRSAATSTSRTSSKAPKVSRNSSPTKQFRNAEIQETGFRTASFDTGGRMASHLPASLRSLLRDLRKIERADGVLPECLRDELSDFDIPWFAFHNAQRPESLPNFTYPPITFIQDVYGRATKCREQRHRESSWNIEVHARVLEWVLRDSGHNGPLDYRYCTTANVLHQYRPRDAPSKMVDFCLALEMKEADEEVVNRLCKQTDRPGYSINHTDWGDLCKHPIAISIETKCPGDSYDEALLQVATWHAAQLRSLAWAAGERRPRNTLSPSAHGIDYLPALIVTGNEWSFVATVPGNETDSRPTVFQSQIIGSTSSILGIYTLLAALQRLRSWAEEEYWPVRETAQNARWGLRFQSSAIGALQESAEAFLISVFEDTQSGACHVRSASTPLYSLQARIIGSGRCLPHGTRGRPCPGEIVLAGTLV</sequence>
<organism evidence="1 2">
    <name type="scientific">Clonostachys rosea f. rosea IK726</name>
    <dbReference type="NCBI Taxonomy" id="1349383"/>
    <lineage>
        <taxon>Eukaryota</taxon>
        <taxon>Fungi</taxon>
        <taxon>Dikarya</taxon>
        <taxon>Ascomycota</taxon>
        <taxon>Pezizomycotina</taxon>
        <taxon>Sordariomycetes</taxon>
        <taxon>Hypocreomycetidae</taxon>
        <taxon>Hypocreales</taxon>
        <taxon>Bionectriaceae</taxon>
        <taxon>Clonostachys</taxon>
    </lineage>
</organism>
<accession>A0ACA9TCB6</accession>
<dbReference type="Proteomes" id="UP000836387">
    <property type="component" value="Unassembled WGS sequence"/>
</dbReference>
<name>A0ACA9TCB6_BIOOC</name>
<proteinExistence type="predicted"/>
<protein>
    <submittedName>
        <fullName evidence="1">Uncharacterized protein</fullName>
    </submittedName>
</protein>